<evidence type="ECO:0000256" key="5">
    <source>
        <dbReference type="ARBA" id="ARBA00032634"/>
    </source>
</evidence>
<dbReference type="InterPro" id="IPR034353">
    <property type="entry name" value="ABT1/ESF2_RRM"/>
</dbReference>
<dbReference type="InterPro" id="IPR039119">
    <property type="entry name" value="ABT1/Esf2"/>
</dbReference>
<protein>
    <recommendedName>
        <fullName evidence="5">18S rRNA factor 2</fullName>
    </recommendedName>
</protein>
<comment type="subcellular location">
    <subcellularLocation>
        <location evidence="1">Nucleus</location>
        <location evidence="1">Nucleolus</location>
    </subcellularLocation>
</comment>
<reference evidence="7 8" key="1">
    <citation type="submission" date="2016-11" db="EMBL/GenBank/DDBJ databases">
        <authorList>
            <person name="Jaros S."/>
            <person name="Januszkiewicz K."/>
            <person name="Wedrychowicz H."/>
        </authorList>
    </citation>
    <scope>NUCLEOTIDE SEQUENCE [LARGE SCALE GENOMIC DNA]</scope>
</reference>
<evidence type="ECO:0000256" key="4">
    <source>
        <dbReference type="ARBA" id="ARBA00023242"/>
    </source>
</evidence>
<dbReference type="GO" id="GO:0000447">
    <property type="term" value="P:endonucleolytic cleavage in ITS1 to separate SSU-rRNA from 5.8S rRNA and LSU-rRNA from tricistronic rRNA transcript (SSU-rRNA, 5.8S rRNA, LSU-rRNA)"/>
    <property type="evidence" value="ECO:0007669"/>
    <property type="project" value="TreeGrafter"/>
</dbReference>
<dbReference type="SUPFAM" id="SSF54928">
    <property type="entry name" value="RNA-binding domain, RBD"/>
    <property type="match status" value="1"/>
</dbReference>
<dbReference type="GO" id="GO:0005730">
    <property type="term" value="C:nucleolus"/>
    <property type="evidence" value="ECO:0007669"/>
    <property type="project" value="UniProtKB-SubCell"/>
</dbReference>
<dbReference type="GO" id="GO:0000480">
    <property type="term" value="P:endonucleolytic cleavage in 5'-ETS of tricistronic rRNA transcript (SSU-rRNA, 5.8S rRNA, LSU-rRNA)"/>
    <property type="evidence" value="ECO:0007669"/>
    <property type="project" value="TreeGrafter"/>
</dbReference>
<accession>A0A2X0M978</accession>
<evidence type="ECO:0000256" key="3">
    <source>
        <dbReference type="ARBA" id="ARBA00022884"/>
    </source>
</evidence>
<keyword evidence="4" id="KW-0539">Nucleus</keyword>
<evidence type="ECO:0000313" key="8">
    <source>
        <dbReference type="Proteomes" id="UP000249464"/>
    </source>
</evidence>
<dbReference type="InterPro" id="IPR012677">
    <property type="entry name" value="Nucleotide-bd_a/b_plait_sf"/>
</dbReference>
<dbReference type="STRING" id="796604.A0A2X0M978"/>
<keyword evidence="8" id="KW-1185">Reference proteome</keyword>
<proteinExistence type="inferred from homology"/>
<feature type="region of interest" description="Disordered" evidence="6">
    <location>
        <begin position="1"/>
        <end position="108"/>
    </location>
</feature>
<dbReference type="AlphaFoldDB" id="A0A2X0M978"/>
<dbReference type="EMBL" id="FQNC01000044">
    <property type="protein sequence ID" value="SGY56872.1"/>
    <property type="molecule type" value="Genomic_DNA"/>
</dbReference>
<feature type="region of interest" description="Disordered" evidence="6">
    <location>
        <begin position="257"/>
        <end position="302"/>
    </location>
</feature>
<dbReference type="CDD" id="cd12263">
    <property type="entry name" value="RRM_ABT1_like"/>
    <property type="match status" value="1"/>
</dbReference>
<gene>
    <name evidence="7" type="primary">BQ5605_C006g04185</name>
    <name evidence="7" type="ORF">BQ5605_C006G04185</name>
</gene>
<feature type="compositionally biased region" description="Polar residues" evidence="6">
    <location>
        <begin position="135"/>
        <end position="145"/>
    </location>
</feature>
<dbReference type="Gene3D" id="3.30.70.330">
    <property type="match status" value="1"/>
</dbReference>
<name>A0A2X0M978_9BASI</name>
<sequence>MSTTQPATKKHRKTKSQTTPQATGEPSQPIASTSTSASAPADDPRFAALFPADDDDEDRDPSNNLTPRSPSPNSFPKQAPLPSHLLPKSASDSNRPSPGLIYLSRIPPGMGPSKVKHVLSNYGNVGRIYLVKIDSQQAQPSSTQKRQNKHGNGHEKHQSHRFKEGWVEFEDKRVARSVAEMLNANTIGGKKGTPWRDDVWTMKYLPRYRWDLLSEQVALERATQTSFLRFHLQHSKTEQEAYLGAVEKARVGQKIKEKRQMQGTLEEKEEVAGKKRKGEGEGDVSSGSGPASMVGEGEEGRKRLYRQRQLVDVADKVKGHSKGVGQGGKGTQGDLDDVLNKLF</sequence>
<feature type="region of interest" description="Disordered" evidence="6">
    <location>
        <begin position="135"/>
        <end position="160"/>
    </location>
</feature>
<feature type="compositionally biased region" description="Low complexity" evidence="6">
    <location>
        <begin position="31"/>
        <end position="51"/>
    </location>
</feature>
<organism evidence="7 8">
    <name type="scientific">Microbotryum silenes-dioicae</name>
    <dbReference type="NCBI Taxonomy" id="796604"/>
    <lineage>
        <taxon>Eukaryota</taxon>
        <taxon>Fungi</taxon>
        <taxon>Dikarya</taxon>
        <taxon>Basidiomycota</taxon>
        <taxon>Pucciniomycotina</taxon>
        <taxon>Microbotryomycetes</taxon>
        <taxon>Microbotryales</taxon>
        <taxon>Microbotryaceae</taxon>
        <taxon>Microbotryum</taxon>
    </lineage>
</organism>
<dbReference type="GO" id="GO:0034462">
    <property type="term" value="P:small-subunit processome assembly"/>
    <property type="evidence" value="ECO:0007669"/>
    <property type="project" value="TreeGrafter"/>
</dbReference>
<dbReference type="PANTHER" id="PTHR12311">
    <property type="entry name" value="ACTIVATOR OF BASAL TRANSCRIPTION 1"/>
    <property type="match status" value="1"/>
</dbReference>
<evidence type="ECO:0000256" key="1">
    <source>
        <dbReference type="ARBA" id="ARBA00004604"/>
    </source>
</evidence>
<feature type="region of interest" description="Disordered" evidence="6">
    <location>
        <begin position="315"/>
        <end position="343"/>
    </location>
</feature>
<dbReference type="Proteomes" id="UP000249464">
    <property type="component" value="Unassembled WGS sequence"/>
</dbReference>
<evidence type="ECO:0000256" key="2">
    <source>
        <dbReference type="ARBA" id="ARBA00005819"/>
    </source>
</evidence>
<dbReference type="GO" id="GO:0003723">
    <property type="term" value="F:RNA binding"/>
    <property type="evidence" value="ECO:0007669"/>
    <property type="project" value="UniProtKB-KW"/>
</dbReference>
<comment type="similarity">
    <text evidence="2">Belongs to the ESF2/ABP1 family.</text>
</comment>
<dbReference type="PANTHER" id="PTHR12311:SF7">
    <property type="entry name" value="ACTIVATOR OF BASAL TRANSCRIPTION 1"/>
    <property type="match status" value="1"/>
</dbReference>
<feature type="compositionally biased region" description="Polar residues" evidence="6">
    <location>
        <begin position="16"/>
        <end position="30"/>
    </location>
</feature>
<evidence type="ECO:0000313" key="7">
    <source>
        <dbReference type="EMBL" id="SGY56872.1"/>
    </source>
</evidence>
<dbReference type="GO" id="GO:0000472">
    <property type="term" value="P:endonucleolytic cleavage to generate mature 5'-end of SSU-rRNA from (SSU-rRNA, 5.8S rRNA, LSU-rRNA)"/>
    <property type="evidence" value="ECO:0007669"/>
    <property type="project" value="TreeGrafter"/>
</dbReference>
<dbReference type="InterPro" id="IPR035979">
    <property type="entry name" value="RBD_domain_sf"/>
</dbReference>
<keyword evidence="3" id="KW-0694">RNA-binding</keyword>
<evidence type="ECO:0000256" key="6">
    <source>
        <dbReference type="SAM" id="MobiDB-lite"/>
    </source>
</evidence>
<feature type="compositionally biased region" description="Gly residues" evidence="6">
    <location>
        <begin position="322"/>
        <end position="331"/>
    </location>
</feature>
<feature type="compositionally biased region" description="Polar residues" evidence="6">
    <location>
        <begin position="62"/>
        <end position="76"/>
    </location>
</feature>